<evidence type="ECO:0000256" key="4">
    <source>
        <dbReference type="ARBA" id="ARBA00022723"/>
    </source>
</evidence>
<dbReference type="GO" id="GO:0017108">
    <property type="term" value="F:5'-flap endonuclease activity"/>
    <property type="evidence" value="ECO:0007669"/>
    <property type="project" value="UniProtKB-UniRule"/>
</dbReference>
<keyword evidence="9 16" id="KW-0460">Magnesium</keyword>
<evidence type="ECO:0000313" key="21">
    <source>
        <dbReference type="Proteomes" id="UP001465755"/>
    </source>
</evidence>
<comment type="subcellular location">
    <subcellularLocation>
        <location evidence="16">Nucleus</location>
        <location evidence="16">Nucleolus</location>
    </subcellularLocation>
    <subcellularLocation>
        <location evidence="16">Nucleus</location>
        <location evidence="16">Nucleoplasm</location>
    </subcellularLocation>
    <subcellularLocation>
        <location evidence="16">Mitochondrion</location>
    </subcellularLocation>
    <text evidence="16">Resides mostly in the nucleoli and relocalizes to the nucleoplasm upon DNA damage.</text>
</comment>
<evidence type="ECO:0000256" key="6">
    <source>
        <dbReference type="ARBA" id="ARBA00022763"/>
    </source>
</evidence>
<evidence type="ECO:0000313" key="20">
    <source>
        <dbReference type="EMBL" id="KAK9786073.1"/>
    </source>
</evidence>
<evidence type="ECO:0000256" key="15">
    <source>
        <dbReference type="ARBA" id="ARBA00063178"/>
    </source>
</evidence>
<feature type="region of interest" description="Disordered" evidence="17">
    <location>
        <begin position="70"/>
        <end position="91"/>
    </location>
</feature>
<evidence type="ECO:0000256" key="12">
    <source>
        <dbReference type="ARBA" id="ARBA00023242"/>
    </source>
</evidence>
<sequence>MGIKGLAKLLADSAPACVVVGRTGDQMLTNEAGEVTSHLQGMFFRTARLLESGMKPVYVFDGKPPMLKTEELSRRSGRREDATMSLEEAKEKGNEEEIAKYSKRTVRVTREHNDECRRLLKLMGVPIVDAPSEAEAQCAAMNKAGLVYAMSSEDMDSLTFGTPRLIRNLMAATSQKLPINDYEYDKVLTGLGLTNEQFIDMCILCGCDYCGTIRGIGQKRALELVLKHGSLEKVLANLDKGKYIIPEPFPFAEARELFKEPKVLPAEEIPPLKWTPADEEGIVSFLVGEKNFSEDRVRKAVVKLNSQRGKANQGRLDSFFGPAVTKSSTAVKRKEPEPKGKGKGSQAKKGKTAAKKPVKVTVKSSSWRAQLPTVRCTLSAMRISLWH</sequence>
<feature type="compositionally biased region" description="Basic residues" evidence="17">
    <location>
        <begin position="346"/>
        <end position="358"/>
    </location>
</feature>
<dbReference type="Proteomes" id="UP001465755">
    <property type="component" value="Unassembled WGS sequence"/>
</dbReference>
<dbReference type="CDD" id="cd09867">
    <property type="entry name" value="PIN_FEN1"/>
    <property type="match status" value="1"/>
</dbReference>
<dbReference type="InterPro" id="IPR006085">
    <property type="entry name" value="XPG_DNA_repair_N"/>
</dbReference>
<dbReference type="Pfam" id="PF00867">
    <property type="entry name" value="XPG_I"/>
    <property type="match status" value="1"/>
</dbReference>
<dbReference type="PANTHER" id="PTHR11081:SF9">
    <property type="entry name" value="FLAP ENDONUCLEASE 1"/>
    <property type="match status" value="1"/>
</dbReference>
<organism evidence="20 21">
    <name type="scientific">Symbiochloris irregularis</name>
    <dbReference type="NCBI Taxonomy" id="706552"/>
    <lineage>
        <taxon>Eukaryota</taxon>
        <taxon>Viridiplantae</taxon>
        <taxon>Chlorophyta</taxon>
        <taxon>core chlorophytes</taxon>
        <taxon>Trebouxiophyceae</taxon>
        <taxon>Trebouxiales</taxon>
        <taxon>Trebouxiaceae</taxon>
        <taxon>Symbiochloris</taxon>
    </lineage>
</organism>
<protein>
    <recommendedName>
        <fullName evidence="16">Flap endonuclease 1</fullName>
        <shortName evidence="16">FEN-1</shortName>
        <ecNumber evidence="16">3.1.-.-</ecNumber>
    </recommendedName>
    <alternativeName>
        <fullName evidence="16">Flap structure-specific endonuclease 1</fullName>
    </alternativeName>
</protein>
<dbReference type="GO" id="GO:0005654">
    <property type="term" value="C:nucleoplasm"/>
    <property type="evidence" value="ECO:0007669"/>
    <property type="project" value="UniProtKB-SubCell"/>
</dbReference>
<keyword evidence="3 16" id="KW-0540">Nuclease</keyword>
<dbReference type="Pfam" id="PF00752">
    <property type="entry name" value="XPG_N"/>
    <property type="match status" value="1"/>
</dbReference>
<evidence type="ECO:0000259" key="18">
    <source>
        <dbReference type="SMART" id="SM00484"/>
    </source>
</evidence>
<keyword evidence="4 16" id="KW-0479">Metal-binding</keyword>
<dbReference type="SUPFAM" id="SSF47807">
    <property type="entry name" value="5' to 3' exonuclease, C-terminal subdomain"/>
    <property type="match status" value="1"/>
</dbReference>
<evidence type="ECO:0000256" key="8">
    <source>
        <dbReference type="ARBA" id="ARBA00022839"/>
    </source>
</evidence>
<dbReference type="PRINTS" id="PR00853">
    <property type="entry name" value="XPGRADSUPER"/>
</dbReference>
<comment type="caution">
    <text evidence="20">The sequence shown here is derived from an EMBL/GenBank/DDBJ whole genome shotgun (WGS) entry which is preliminary data.</text>
</comment>
<evidence type="ECO:0000256" key="7">
    <source>
        <dbReference type="ARBA" id="ARBA00022801"/>
    </source>
</evidence>
<evidence type="ECO:0000256" key="5">
    <source>
        <dbReference type="ARBA" id="ARBA00022759"/>
    </source>
</evidence>
<accession>A0AAW1NNW0</accession>
<keyword evidence="21" id="KW-1185">Reference proteome</keyword>
<dbReference type="InterPro" id="IPR008918">
    <property type="entry name" value="HhH2"/>
</dbReference>
<dbReference type="Gene3D" id="3.40.50.1010">
    <property type="entry name" value="5'-nuclease"/>
    <property type="match status" value="1"/>
</dbReference>
<dbReference type="PANTHER" id="PTHR11081">
    <property type="entry name" value="FLAP ENDONUCLEASE FAMILY MEMBER"/>
    <property type="match status" value="1"/>
</dbReference>
<evidence type="ECO:0000259" key="19">
    <source>
        <dbReference type="SMART" id="SM00485"/>
    </source>
</evidence>
<evidence type="ECO:0000256" key="3">
    <source>
        <dbReference type="ARBA" id="ARBA00022722"/>
    </source>
</evidence>
<dbReference type="EMBL" id="JALJOQ010000282">
    <property type="protein sequence ID" value="KAK9786073.1"/>
    <property type="molecule type" value="Genomic_DNA"/>
</dbReference>
<dbReference type="InterPro" id="IPR029060">
    <property type="entry name" value="PIN-like_dom_sf"/>
</dbReference>
<dbReference type="InterPro" id="IPR006084">
    <property type="entry name" value="XPG/Rad2"/>
</dbReference>
<dbReference type="GO" id="GO:0005730">
    <property type="term" value="C:nucleolus"/>
    <property type="evidence" value="ECO:0007669"/>
    <property type="project" value="UniProtKB-SubCell"/>
</dbReference>
<evidence type="ECO:0000256" key="14">
    <source>
        <dbReference type="ARBA" id="ARBA00034726"/>
    </source>
</evidence>
<dbReference type="AlphaFoldDB" id="A0AAW1NNW0"/>
<dbReference type="HAMAP" id="MF_00614">
    <property type="entry name" value="Fen"/>
    <property type="match status" value="1"/>
</dbReference>
<dbReference type="GO" id="GO:0003677">
    <property type="term" value="F:DNA binding"/>
    <property type="evidence" value="ECO:0007669"/>
    <property type="project" value="UniProtKB-UniRule"/>
</dbReference>
<dbReference type="GO" id="GO:0008409">
    <property type="term" value="F:5'-3' exonuclease activity"/>
    <property type="evidence" value="ECO:0007669"/>
    <property type="project" value="UniProtKB-UniRule"/>
</dbReference>
<dbReference type="EC" id="3.1.-.-" evidence="16"/>
<dbReference type="Gene3D" id="1.10.150.20">
    <property type="entry name" value="5' to 3' exonuclease, C-terminal subdomain"/>
    <property type="match status" value="1"/>
</dbReference>
<reference evidence="20 21" key="1">
    <citation type="journal article" date="2024" name="Nat. Commun.">
        <title>Phylogenomics reveals the evolutionary origins of lichenization in chlorophyte algae.</title>
        <authorList>
            <person name="Puginier C."/>
            <person name="Libourel C."/>
            <person name="Otte J."/>
            <person name="Skaloud P."/>
            <person name="Haon M."/>
            <person name="Grisel S."/>
            <person name="Petersen M."/>
            <person name="Berrin J.G."/>
            <person name="Delaux P.M."/>
            <person name="Dal Grande F."/>
            <person name="Keller J."/>
        </authorList>
    </citation>
    <scope>NUCLEOTIDE SEQUENCE [LARGE SCALE GENOMIC DNA]</scope>
    <source>
        <strain evidence="20 21">SAG 2036</strain>
    </source>
</reference>
<gene>
    <name evidence="20" type="ORF">WJX73_007328</name>
</gene>
<keyword evidence="7 16" id="KW-0378">Hydrolase</keyword>
<keyword evidence="6 16" id="KW-0227">DNA damage</keyword>
<comment type="function">
    <text evidence="13 16">Structure-specific nuclease with 5'-flap endonuclease and 5'-3' exonuclease activities involved in DNA replication and repair. During DNA replication, cleaves the 5'-overhanging flap structure that is generated by displacement synthesis when DNA polymerase encounters the 5'-end of a downstream Okazaki fragment. It enters the flap from the 5'-end and then tracks to cleave the flap base, leaving a nick for ligation. Also involved in the long patch base excision repair (LP-BER) pathway, by cleaving within the apurinic/apyrimidinic (AP) site-terminated flap. Acts as a genome stabilization factor that prevents flaps from equilibrating into structures that lead to duplications and deletions. Also possesses 5'-3' exonuclease activity on nicked or gapped double-stranded DNA, and exhibits RNase H activity. Also involved in replication and repair of rDNA and in repairing mitochondrial DNA.</text>
</comment>
<evidence type="ECO:0000256" key="11">
    <source>
        <dbReference type="ARBA" id="ARBA00023204"/>
    </source>
</evidence>
<keyword evidence="11 16" id="KW-0234">DNA repair</keyword>
<keyword evidence="12 16" id="KW-0539">Nucleus</keyword>
<dbReference type="GO" id="GO:0005739">
    <property type="term" value="C:mitochondrion"/>
    <property type="evidence" value="ECO:0007669"/>
    <property type="project" value="UniProtKB-SubCell"/>
</dbReference>
<dbReference type="GO" id="GO:0000287">
    <property type="term" value="F:magnesium ion binding"/>
    <property type="evidence" value="ECO:0007669"/>
    <property type="project" value="UniProtKB-UniRule"/>
</dbReference>
<feature type="region of interest" description="Disordered" evidence="17">
    <location>
        <begin position="315"/>
        <end position="361"/>
    </location>
</feature>
<keyword evidence="10 16" id="KW-0496">Mitochondrion</keyword>
<proteinExistence type="inferred from homology"/>
<keyword evidence="2 16" id="KW-0235">DNA replication</keyword>
<dbReference type="InterPro" id="IPR023426">
    <property type="entry name" value="Flap_endonuc"/>
</dbReference>
<evidence type="ECO:0000256" key="9">
    <source>
        <dbReference type="ARBA" id="ARBA00022842"/>
    </source>
</evidence>
<dbReference type="SUPFAM" id="SSF88723">
    <property type="entry name" value="PIN domain-like"/>
    <property type="match status" value="1"/>
</dbReference>
<dbReference type="GO" id="GO:0043137">
    <property type="term" value="P:DNA replication, removal of RNA primer"/>
    <property type="evidence" value="ECO:0007669"/>
    <property type="project" value="UniProtKB-UniRule"/>
</dbReference>
<dbReference type="InterPro" id="IPR036279">
    <property type="entry name" value="5-3_exonuclease_C_sf"/>
</dbReference>
<evidence type="ECO:0000256" key="1">
    <source>
        <dbReference type="ARBA" id="ARBA00022553"/>
    </source>
</evidence>
<comment type="cofactor">
    <cofactor evidence="16">
        <name>Mg(2+)</name>
        <dbReference type="ChEBI" id="CHEBI:18420"/>
    </cofactor>
    <text evidence="16">Binds 2 magnesium ions per subunit. They probably participate in the reaction catalyzed by the enzyme. May bind an additional third magnesium ion after substrate binding.</text>
</comment>
<keyword evidence="8 16" id="KW-0269">Exonuclease</keyword>
<dbReference type="FunFam" id="3.40.50.1010:FF:000016">
    <property type="entry name" value="Flap endonuclease 1"/>
    <property type="match status" value="1"/>
</dbReference>
<evidence type="ECO:0000256" key="13">
    <source>
        <dbReference type="ARBA" id="ARBA00029382"/>
    </source>
</evidence>
<dbReference type="SMART" id="SM00484">
    <property type="entry name" value="XPGI"/>
    <property type="match status" value="1"/>
</dbReference>
<comment type="similarity">
    <text evidence="14 16">Belongs to the XPG/RAD2 endonuclease family. FEN1 subfamily.</text>
</comment>
<dbReference type="SMART" id="SM00279">
    <property type="entry name" value="HhH2"/>
    <property type="match status" value="1"/>
</dbReference>
<evidence type="ECO:0000256" key="16">
    <source>
        <dbReference type="HAMAP-Rule" id="MF_03140"/>
    </source>
</evidence>
<keyword evidence="5 16" id="KW-0255">Endonuclease</keyword>
<evidence type="ECO:0000256" key="10">
    <source>
        <dbReference type="ARBA" id="ARBA00023128"/>
    </source>
</evidence>
<evidence type="ECO:0000256" key="2">
    <source>
        <dbReference type="ARBA" id="ARBA00022705"/>
    </source>
</evidence>
<feature type="domain" description="XPG N-terminal" evidence="19">
    <location>
        <begin position="1"/>
        <end position="82"/>
    </location>
</feature>
<keyword evidence="1 16" id="KW-0597">Phosphoprotein</keyword>
<dbReference type="GO" id="GO:0006284">
    <property type="term" value="P:base-excision repair"/>
    <property type="evidence" value="ECO:0007669"/>
    <property type="project" value="UniProtKB-UniRule"/>
</dbReference>
<dbReference type="FunFam" id="1.10.150.20:FF:000009">
    <property type="entry name" value="Flap endonuclease 1"/>
    <property type="match status" value="1"/>
</dbReference>
<feature type="domain" description="XPG-I" evidence="18">
    <location>
        <begin position="121"/>
        <end position="193"/>
    </location>
</feature>
<dbReference type="InterPro" id="IPR006086">
    <property type="entry name" value="XPG-I_dom"/>
</dbReference>
<evidence type="ECO:0000256" key="17">
    <source>
        <dbReference type="SAM" id="MobiDB-lite"/>
    </source>
</evidence>
<dbReference type="SMART" id="SM00485">
    <property type="entry name" value="XPGN"/>
    <property type="match status" value="1"/>
</dbReference>
<comment type="subunit">
    <text evidence="15">Interacts with PCNA1 and PCNA2. Three molecules of FEN1 bind to one PCNA trimer with each molecule binding to one PCNA monomer. PCNA stimulates the nuclease activity without altering cleavage specificity.</text>
</comment>
<name>A0AAW1NNW0_9CHLO</name>